<evidence type="ECO:0000256" key="1">
    <source>
        <dbReference type="SAM" id="MobiDB-lite"/>
    </source>
</evidence>
<feature type="compositionally biased region" description="Basic and acidic residues" evidence="1">
    <location>
        <begin position="325"/>
        <end position="337"/>
    </location>
</feature>
<dbReference type="RefSeq" id="WP_221225891.1">
    <property type="nucleotide sequence ID" value="NZ_JACIDY010000001.1"/>
</dbReference>
<name>A0A7W6FXX2_9SPHN</name>
<feature type="region of interest" description="Disordered" evidence="1">
    <location>
        <begin position="281"/>
        <end position="366"/>
    </location>
</feature>
<feature type="compositionally biased region" description="Low complexity" evidence="1">
    <location>
        <begin position="192"/>
        <end position="206"/>
    </location>
</feature>
<dbReference type="EMBL" id="JACIDY010000001">
    <property type="protein sequence ID" value="MBB3938552.1"/>
    <property type="molecule type" value="Genomic_DNA"/>
</dbReference>
<protein>
    <recommendedName>
        <fullName evidence="4">Flagellar hook-length control protein FliK</fullName>
    </recommendedName>
</protein>
<comment type="caution">
    <text evidence="2">The sequence shown here is derived from an EMBL/GenBank/DDBJ whole genome shotgun (WGS) entry which is preliminary data.</text>
</comment>
<evidence type="ECO:0008006" key="4">
    <source>
        <dbReference type="Google" id="ProtNLM"/>
    </source>
</evidence>
<evidence type="ECO:0000313" key="2">
    <source>
        <dbReference type="EMBL" id="MBB3938552.1"/>
    </source>
</evidence>
<feature type="compositionally biased region" description="Low complexity" evidence="1">
    <location>
        <begin position="61"/>
        <end position="75"/>
    </location>
</feature>
<accession>A0A7W6FXX2</accession>
<feature type="compositionally biased region" description="Basic and acidic residues" evidence="1">
    <location>
        <begin position="357"/>
        <end position="366"/>
    </location>
</feature>
<feature type="compositionally biased region" description="Low complexity" evidence="1">
    <location>
        <begin position="98"/>
        <end position="124"/>
    </location>
</feature>
<evidence type="ECO:0000313" key="3">
    <source>
        <dbReference type="Proteomes" id="UP000561459"/>
    </source>
</evidence>
<dbReference type="Proteomes" id="UP000561459">
    <property type="component" value="Unassembled WGS sequence"/>
</dbReference>
<feature type="region of interest" description="Disordered" evidence="1">
    <location>
        <begin position="1"/>
        <end position="124"/>
    </location>
</feature>
<proteinExistence type="predicted"/>
<feature type="region of interest" description="Disordered" evidence="1">
    <location>
        <begin position="142"/>
        <end position="206"/>
    </location>
</feature>
<feature type="compositionally biased region" description="Low complexity" evidence="1">
    <location>
        <begin position="295"/>
        <end position="304"/>
    </location>
</feature>
<gene>
    <name evidence="2" type="ORF">GGR39_000181</name>
</gene>
<organism evidence="2 3">
    <name type="scientific">Novosphingobium fluoreni</name>
    <dbReference type="NCBI Taxonomy" id="1391222"/>
    <lineage>
        <taxon>Bacteria</taxon>
        <taxon>Pseudomonadati</taxon>
        <taxon>Pseudomonadota</taxon>
        <taxon>Alphaproteobacteria</taxon>
        <taxon>Sphingomonadales</taxon>
        <taxon>Sphingomonadaceae</taxon>
        <taxon>Novosphingobium</taxon>
    </lineage>
</organism>
<sequence>MAAPLQDLTVPPPVPSTGTPAALSGNDAAASGKTLPDGKVPGHPKARSTKPASSDTPSPNTPTDAAPQTLPAAAAVDPTLLAMAVIVPVQPQPRPENPEQQPPEATAQTTPPQQQAATPTAPTAQIAAQVLAMLPGAAKALAANKPDSGDTTPADAKAPASIEALASTEAAVPGQPLRTDPQAVSAPDARLPGVPAAPVMASAPQAATQDIAALVDRISEARAAAAPDTVRAALVHQDFGSVSLNIRADDSHLQVTLGNADPGFAPAVHAAAAASLAGQAFNDGSADDSRRDSQHQQQGSQPQPNTAQDPPTSNNTSSQQQQQAMRDRAASEREAPRQHFVNHLRGNAGEKTSPTSARERRSGIYA</sequence>
<feature type="compositionally biased region" description="Low complexity" evidence="1">
    <location>
        <begin position="312"/>
        <end position="323"/>
    </location>
</feature>
<dbReference type="AlphaFoldDB" id="A0A7W6FXX2"/>
<keyword evidence="3" id="KW-1185">Reference proteome</keyword>
<reference evidence="2 3" key="1">
    <citation type="submission" date="2020-08" db="EMBL/GenBank/DDBJ databases">
        <title>Genomic Encyclopedia of Type Strains, Phase IV (KMG-IV): sequencing the most valuable type-strain genomes for metagenomic binning, comparative biology and taxonomic classification.</title>
        <authorList>
            <person name="Goeker M."/>
        </authorList>
    </citation>
    <scope>NUCLEOTIDE SEQUENCE [LARGE SCALE GENOMIC DNA]</scope>
    <source>
        <strain evidence="2 3">DSM 27568</strain>
    </source>
</reference>